<gene>
    <name evidence="1" type="ORF">VNO77_01985</name>
</gene>
<accession>A0AAN9MX16</accession>
<dbReference type="AlphaFoldDB" id="A0AAN9MX16"/>
<proteinExistence type="predicted"/>
<sequence>MIAGVSIMTFDEPGFVFVLESRDSHGTAFKLVVVVVVVLAADLTDWTAYITTNGVGMLGIESGHCCVENLKIYLSILRGWEGKRVERENKHRQKQVRERKTELVNYYYSIFLGGVAVAEIRIQTQVFDVLGFSLIKPRDRRRQIHGRLFPSVTWALLTKPTSLVHFLSLSLSLSLSPSLIPSTPINSNYATLHFMHTYKQCRR</sequence>
<evidence type="ECO:0000313" key="2">
    <source>
        <dbReference type="Proteomes" id="UP001367508"/>
    </source>
</evidence>
<keyword evidence="2" id="KW-1185">Reference proteome</keyword>
<dbReference type="EMBL" id="JAYMYQ010000001">
    <property type="protein sequence ID" value="KAK7360013.1"/>
    <property type="molecule type" value="Genomic_DNA"/>
</dbReference>
<evidence type="ECO:0000313" key="1">
    <source>
        <dbReference type="EMBL" id="KAK7360013.1"/>
    </source>
</evidence>
<reference evidence="1 2" key="1">
    <citation type="submission" date="2024-01" db="EMBL/GenBank/DDBJ databases">
        <title>The genomes of 5 underutilized Papilionoideae crops provide insights into root nodulation and disease resistanc.</title>
        <authorList>
            <person name="Jiang F."/>
        </authorList>
    </citation>
    <scope>NUCLEOTIDE SEQUENCE [LARGE SCALE GENOMIC DNA]</scope>
    <source>
        <strain evidence="1">LVBAO_FW01</strain>
        <tissue evidence="1">Leaves</tissue>
    </source>
</reference>
<comment type="caution">
    <text evidence="1">The sequence shown here is derived from an EMBL/GenBank/DDBJ whole genome shotgun (WGS) entry which is preliminary data.</text>
</comment>
<organism evidence="1 2">
    <name type="scientific">Canavalia gladiata</name>
    <name type="common">Sword bean</name>
    <name type="synonym">Dolichos gladiatus</name>
    <dbReference type="NCBI Taxonomy" id="3824"/>
    <lineage>
        <taxon>Eukaryota</taxon>
        <taxon>Viridiplantae</taxon>
        <taxon>Streptophyta</taxon>
        <taxon>Embryophyta</taxon>
        <taxon>Tracheophyta</taxon>
        <taxon>Spermatophyta</taxon>
        <taxon>Magnoliopsida</taxon>
        <taxon>eudicotyledons</taxon>
        <taxon>Gunneridae</taxon>
        <taxon>Pentapetalae</taxon>
        <taxon>rosids</taxon>
        <taxon>fabids</taxon>
        <taxon>Fabales</taxon>
        <taxon>Fabaceae</taxon>
        <taxon>Papilionoideae</taxon>
        <taxon>50 kb inversion clade</taxon>
        <taxon>NPAAA clade</taxon>
        <taxon>indigoferoid/millettioid clade</taxon>
        <taxon>Phaseoleae</taxon>
        <taxon>Canavalia</taxon>
    </lineage>
</organism>
<protein>
    <submittedName>
        <fullName evidence="1">Uncharacterized protein</fullName>
    </submittedName>
</protein>
<dbReference type="Proteomes" id="UP001367508">
    <property type="component" value="Unassembled WGS sequence"/>
</dbReference>
<name>A0AAN9MX16_CANGL</name>